<dbReference type="GeneID" id="77258065"/>
<gene>
    <name evidence="1" type="ORF">MARSALSMR5_04161</name>
</gene>
<name>A0A1W6KFK6_9GAMM</name>
<sequence length="435" mass="48451">MEALAALQASLFTDDEFAHPGTNNVDLRKRPESIYERLLAEDKKRRNKILSVETRNQLDERQMDGFGFNLNDATARVTRYASGVLSPAYWKAYKASGRPLCVSATELGEKRLERVKRHVAEGGTLLVDSGAFIYMTRAEAMPWSTVANRYFQIAKAASKDAKVAFTLPDAVGDQAKSLHALKNWGDRLIQCVGPDHECLLPIQTGELDPADYIKRAQKVLTKPFSGIAIPCGAAPMPPEKLRDLRNLSPEECPQRIHLLGISNKKKALATYTTALEDVWPTADITCDAVEFRQDVGKNELLTVMRGEIMEAIRHKALETVDWTELSHDLENATHTRLIEYINTHFPTSAGDDRRELIASLENSPIMVSLETQAFHAALEERFGPYATSMATYSTITHKVPRLLNDYWANHAPIEPSLELDQASADDNDHSGPGPQ</sequence>
<dbReference type="EMBL" id="CP020932">
    <property type="protein sequence ID" value="ARM86181.1"/>
    <property type="molecule type" value="Genomic_DNA"/>
</dbReference>
<dbReference type="Proteomes" id="UP000193100">
    <property type="component" value="Plasmid pSMR5"/>
</dbReference>
<dbReference type="InterPro" id="IPR036511">
    <property type="entry name" value="TGT-like_sf"/>
</dbReference>
<geneLocation type="plasmid" evidence="2">
    <name>psmr5</name>
</geneLocation>
<dbReference type="GO" id="GO:0006400">
    <property type="term" value="P:tRNA modification"/>
    <property type="evidence" value="ECO:0007669"/>
    <property type="project" value="InterPro"/>
</dbReference>
<protein>
    <submittedName>
        <fullName evidence="1">Uncharacterized protein</fullName>
    </submittedName>
</protein>
<evidence type="ECO:0000313" key="1">
    <source>
        <dbReference type="EMBL" id="ARM86181.1"/>
    </source>
</evidence>
<reference evidence="1 2" key="1">
    <citation type="submission" date="2017-04" db="EMBL/GenBank/DDBJ databases">
        <title>Genome Sequence of Marinobacter salarius strain SMR5 Isolated from a culture of the Diatom Skeletonema marinoi.</title>
        <authorList>
            <person name="Topel M."/>
            <person name="Pinder M.I.M."/>
            <person name="Johansson O.N."/>
            <person name="Kourtchenko O."/>
            <person name="Godhe A."/>
            <person name="Clarke A.K."/>
        </authorList>
    </citation>
    <scope>NUCLEOTIDE SEQUENCE [LARGE SCALE GENOMIC DNA]</scope>
    <source>
        <strain evidence="1 2">SMR5</strain>
        <plasmid evidence="2">Plasmid psmr5</plasmid>
    </source>
</reference>
<organism evidence="1 2">
    <name type="scientific">Marinobacter salarius</name>
    <dbReference type="NCBI Taxonomy" id="1420917"/>
    <lineage>
        <taxon>Bacteria</taxon>
        <taxon>Pseudomonadati</taxon>
        <taxon>Pseudomonadota</taxon>
        <taxon>Gammaproteobacteria</taxon>
        <taxon>Pseudomonadales</taxon>
        <taxon>Marinobacteraceae</taxon>
        <taxon>Marinobacter</taxon>
    </lineage>
</organism>
<proteinExistence type="predicted"/>
<dbReference type="AlphaFoldDB" id="A0A1W6KFK6"/>
<dbReference type="SUPFAM" id="SSF51713">
    <property type="entry name" value="tRNA-guanine transglycosylase"/>
    <property type="match status" value="1"/>
</dbReference>
<evidence type="ECO:0000313" key="2">
    <source>
        <dbReference type="Proteomes" id="UP000193100"/>
    </source>
</evidence>
<keyword evidence="1" id="KW-0614">Plasmid</keyword>
<dbReference type="RefSeq" id="WP_085682145.1">
    <property type="nucleotide sequence ID" value="NZ_CP020932.1"/>
</dbReference>
<accession>A0A1W6KFK6</accession>